<protein>
    <submittedName>
        <fullName evidence="2">DUF5412 domain-containing protein</fullName>
    </submittedName>
</protein>
<keyword evidence="1" id="KW-0472">Membrane</keyword>
<evidence type="ECO:0000313" key="2">
    <source>
        <dbReference type="EMBL" id="MDO7788167.1"/>
    </source>
</evidence>
<comment type="caution">
    <text evidence="2">The sequence shown here is derived from an EMBL/GenBank/DDBJ whole genome shotgun (WGS) entry which is preliminary data.</text>
</comment>
<keyword evidence="1" id="KW-0812">Transmembrane</keyword>
<evidence type="ECO:0000313" key="3">
    <source>
        <dbReference type="Proteomes" id="UP001172911"/>
    </source>
</evidence>
<evidence type="ECO:0000256" key="1">
    <source>
        <dbReference type="SAM" id="Phobius"/>
    </source>
</evidence>
<dbReference type="RefSeq" id="WP_304543845.1">
    <property type="nucleotide sequence ID" value="NZ_JARPTC010000019.1"/>
</dbReference>
<sequence>MNEINIDKEEDVKRAKKMVLIIISLFPLFLIALISYGVYWACFDMNRLPKQVLISEVKSPDGAYTVKAYLSNGGATTSFAVLGELNYNKVAKKPKNIYWNYREDHADIKWIDNDTVIINGQKLDVPYQSFDFRKKVFPRQLF</sequence>
<dbReference type="InterPro" id="IPR035406">
    <property type="entry name" value="DUF5412"/>
</dbReference>
<dbReference type="Proteomes" id="UP001172911">
    <property type="component" value="Unassembled WGS sequence"/>
</dbReference>
<keyword evidence="1" id="KW-1133">Transmembrane helix</keyword>
<keyword evidence="3" id="KW-1185">Reference proteome</keyword>
<dbReference type="AlphaFoldDB" id="A0AAW7ZFW1"/>
<dbReference type="EMBL" id="JARPTC010000019">
    <property type="protein sequence ID" value="MDO7788167.1"/>
    <property type="molecule type" value="Genomic_DNA"/>
</dbReference>
<organism evidence="2 3">
    <name type="scientific">Desulforamulus aquiferis</name>
    <dbReference type="NCBI Taxonomy" id="1397668"/>
    <lineage>
        <taxon>Bacteria</taxon>
        <taxon>Bacillati</taxon>
        <taxon>Bacillota</taxon>
        <taxon>Clostridia</taxon>
        <taxon>Eubacteriales</taxon>
        <taxon>Peptococcaceae</taxon>
        <taxon>Desulforamulus</taxon>
    </lineage>
</organism>
<accession>A0AAW7ZFW1</accession>
<gene>
    <name evidence="2" type="ORF">P6N53_13130</name>
</gene>
<reference evidence="2" key="1">
    <citation type="journal article" date="2023" name="J. Hazard. Mater.">
        <title>Anaerobic biodegradation of pyrene and benzo[a]pyrene by a new sulfate-reducing Desulforamulus aquiferis strain DSA.</title>
        <authorList>
            <person name="Zhang Z."/>
            <person name="Sun J."/>
            <person name="Gong X."/>
            <person name="Wang C."/>
            <person name="Wang H."/>
        </authorList>
    </citation>
    <scope>NUCLEOTIDE SEQUENCE</scope>
    <source>
        <strain evidence="2">DSA</strain>
    </source>
</reference>
<proteinExistence type="predicted"/>
<feature type="transmembrane region" description="Helical" evidence="1">
    <location>
        <begin position="18"/>
        <end position="41"/>
    </location>
</feature>
<reference evidence="2" key="2">
    <citation type="submission" date="2023-03" db="EMBL/GenBank/DDBJ databases">
        <authorList>
            <person name="Zhang Z."/>
        </authorList>
    </citation>
    <scope>NUCLEOTIDE SEQUENCE</scope>
    <source>
        <strain evidence="2">DSA</strain>
    </source>
</reference>
<dbReference type="Pfam" id="PF17428">
    <property type="entry name" value="DUF5412"/>
    <property type="match status" value="1"/>
</dbReference>
<name>A0AAW7ZFW1_9FIRM</name>